<name>A0A0F7IG32_9EURY</name>
<organism evidence="2 3">
    <name type="scientific">Geoglobus ahangari</name>
    <dbReference type="NCBI Taxonomy" id="113653"/>
    <lineage>
        <taxon>Archaea</taxon>
        <taxon>Methanobacteriati</taxon>
        <taxon>Methanobacteriota</taxon>
        <taxon>Archaeoglobi</taxon>
        <taxon>Archaeoglobales</taxon>
        <taxon>Archaeoglobaceae</taxon>
        <taxon>Geoglobus</taxon>
    </lineage>
</organism>
<proteinExistence type="predicted"/>
<evidence type="ECO:0000313" key="2">
    <source>
        <dbReference type="EMBL" id="AKG92159.1"/>
    </source>
</evidence>
<dbReference type="Gene3D" id="3.40.50.300">
    <property type="entry name" value="P-loop containing nucleotide triphosphate hydrolases"/>
    <property type="match status" value="1"/>
</dbReference>
<dbReference type="Pfam" id="PF01656">
    <property type="entry name" value="CbiA"/>
    <property type="match status" value="1"/>
</dbReference>
<dbReference type="SUPFAM" id="SSF52540">
    <property type="entry name" value="P-loop containing nucleoside triphosphate hydrolases"/>
    <property type="match status" value="1"/>
</dbReference>
<dbReference type="InterPro" id="IPR002586">
    <property type="entry name" value="CobQ/CobB/MinD/ParA_Nub-bd_dom"/>
</dbReference>
<dbReference type="GO" id="GO:0009898">
    <property type="term" value="C:cytoplasmic side of plasma membrane"/>
    <property type="evidence" value="ECO:0007669"/>
    <property type="project" value="TreeGrafter"/>
</dbReference>
<dbReference type="GO" id="GO:0005524">
    <property type="term" value="F:ATP binding"/>
    <property type="evidence" value="ECO:0007669"/>
    <property type="project" value="TreeGrafter"/>
</dbReference>
<feature type="domain" description="CobQ/CobB/MinD/ParA nucleotide binding" evidence="1">
    <location>
        <begin position="4"/>
        <end position="214"/>
    </location>
</feature>
<sequence length="254" mass="27630">MPVIAVCSGKGGVGKTTVSANLAAALTAFGETVVVDCDFMLPNLHILLAIENPGLSLFDVLRGDASLKDATYRLRMAVGRTLTTLHVIPSLASLSMLKEFEERRFGEVVEELSETYDYVVLDVSAGLSRLSLVSMGNADRAYVVVNPERSSVNSAKRVVTVARELGVEVGGVILNRYRGERSFAELVSEILDSELAGIIRESRDISRSWDAGVPVISYRPRSAVSRDLVNLAMNVAGQKVNIRPFGRVRYLLGW</sequence>
<protein>
    <submittedName>
        <fullName evidence="2">ATPases involved in chromosome partitioning</fullName>
    </submittedName>
</protein>
<dbReference type="KEGG" id="gah:GAH_00492"/>
<dbReference type="Proteomes" id="UP000034723">
    <property type="component" value="Chromosome"/>
</dbReference>
<dbReference type="PANTHER" id="PTHR43384:SF10">
    <property type="entry name" value="ATPASE INVOLVED IN CHROMOSOME PARTITIONING, PARA_MIND FAMILY"/>
    <property type="match status" value="1"/>
</dbReference>
<accession>A0A0F7IG32</accession>
<dbReference type="GO" id="GO:0016887">
    <property type="term" value="F:ATP hydrolysis activity"/>
    <property type="evidence" value="ECO:0007669"/>
    <property type="project" value="TreeGrafter"/>
</dbReference>
<evidence type="ECO:0000313" key="3">
    <source>
        <dbReference type="Proteomes" id="UP000034723"/>
    </source>
</evidence>
<keyword evidence="3" id="KW-1185">Reference proteome</keyword>
<dbReference type="GO" id="GO:0051782">
    <property type="term" value="P:negative regulation of cell division"/>
    <property type="evidence" value="ECO:0007669"/>
    <property type="project" value="TreeGrafter"/>
</dbReference>
<dbReference type="RefSeq" id="WP_048094525.1">
    <property type="nucleotide sequence ID" value="NZ_CP011267.1"/>
</dbReference>
<reference evidence="2 3" key="1">
    <citation type="submission" date="2015-04" db="EMBL/GenBank/DDBJ databases">
        <title>The complete genome sequence of the hyperthermophilic, obligate iron-reducing archaeon Geoglobus ahangari strain 234T.</title>
        <authorList>
            <person name="Manzella M.P."/>
            <person name="Holmes D.E."/>
            <person name="Rocheleau J.M."/>
            <person name="Chung A."/>
            <person name="Reguera G."/>
            <person name="Kashefi K."/>
        </authorList>
    </citation>
    <scope>NUCLEOTIDE SEQUENCE [LARGE SCALE GENOMIC DNA]</scope>
    <source>
        <strain evidence="2 3">234</strain>
    </source>
</reference>
<dbReference type="InterPro" id="IPR027417">
    <property type="entry name" value="P-loop_NTPase"/>
</dbReference>
<dbReference type="AlphaFoldDB" id="A0A0F7IG32"/>
<dbReference type="FunCoup" id="A0A0F7IG32">
    <property type="interactions" value="69"/>
</dbReference>
<dbReference type="GeneID" id="24803074"/>
<dbReference type="PANTHER" id="PTHR43384">
    <property type="entry name" value="SEPTUM SITE-DETERMINING PROTEIN MIND HOMOLOG, CHLOROPLASTIC-RELATED"/>
    <property type="match status" value="1"/>
</dbReference>
<dbReference type="HOGENOM" id="CLU_037612_0_3_2"/>
<evidence type="ECO:0000259" key="1">
    <source>
        <dbReference type="Pfam" id="PF01656"/>
    </source>
</evidence>
<dbReference type="GO" id="GO:0005829">
    <property type="term" value="C:cytosol"/>
    <property type="evidence" value="ECO:0007669"/>
    <property type="project" value="TreeGrafter"/>
</dbReference>
<dbReference type="EMBL" id="CP011267">
    <property type="protein sequence ID" value="AKG92159.1"/>
    <property type="molecule type" value="Genomic_DNA"/>
</dbReference>
<gene>
    <name evidence="2" type="ORF">GAH_00492</name>
</gene>
<dbReference type="InterPro" id="IPR050625">
    <property type="entry name" value="ParA/MinD_ATPase"/>
</dbReference>
<dbReference type="STRING" id="113653.GAH_00492"/>
<dbReference type="InParanoid" id="A0A0F7IG32"/>
<dbReference type="OrthoDB" id="31168at2157"/>